<dbReference type="PANTHER" id="PTHR43591">
    <property type="entry name" value="METHYLTRANSFERASE"/>
    <property type="match status" value="1"/>
</dbReference>
<dbReference type="EC" id="2.1.1.163" evidence="3"/>
<protein>
    <submittedName>
        <fullName evidence="3">Ubiquinone/menaquinone biosynthesis C-methyltransferase UbiE</fullName>
        <ecNumber evidence="3">2.1.1.163</ecNumber>
    </submittedName>
</protein>
<accession>A0A498QEQ8</accession>
<feature type="region of interest" description="Disordered" evidence="1">
    <location>
        <begin position="283"/>
        <end position="317"/>
    </location>
</feature>
<evidence type="ECO:0000259" key="2">
    <source>
        <dbReference type="Pfam" id="PF13649"/>
    </source>
</evidence>
<dbReference type="EMBL" id="UPHP01000144">
    <property type="protein sequence ID" value="VBA44076.1"/>
    <property type="molecule type" value="Genomic_DNA"/>
</dbReference>
<keyword evidence="3" id="KW-0808">Transferase</keyword>
<feature type="compositionally biased region" description="Basic and acidic residues" evidence="1">
    <location>
        <begin position="301"/>
        <end position="317"/>
    </location>
</feature>
<dbReference type="AlphaFoldDB" id="A0A498QEQ8"/>
<dbReference type="GO" id="GO:0043770">
    <property type="term" value="F:demethylmenaquinone methyltransferase activity"/>
    <property type="evidence" value="ECO:0007669"/>
    <property type="project" value="UniProtKB-EC"/>
</dbReference>
<dbReference type="SUPFAM" id="SSF53335">
    <property type="entry name" value="S-adenosyl-L-methionine-dependent methyltransferases"/>
    <property type="match status" value="1"/>
</dbReference>
<dbReference type="Proteomes" id="UP000273307">
    <property type="component" value="Unassembled WGS sequence"/>
</dbReference>
<dbReference type="PANTHER" id="PTHR43591:SF24">
    <property type="entry name" value="2-METHOXY-6-POLYPRENYL-1,4-BENZOQUINOL METHYLASE, MITOCHONDRIAL"/>
    <property type="match status" value="1"/>
</dbReference>
<keyword evidence="3" id="KW-0489">Methyltransferase</keyword>
<dbReference type="CDD" id="cd02440">
    <property type="entry name" value="AdoMet_MTases"/>
    <property type="match status" value="1"/>
</dbReference>
<feature type="domain" description="Methyltransferase" evidence="2">
    <location>
        <begin position="56"/>
        <end position="148"/>
    </location>
</feature>
<evidence type="ECO:0000313" key="4">
    <source>
        <dbReference type="Proteomes" id="UP000273307"/>
    </source>
</evidence>
<organism evidence="3 4">
    <name type="scientific">Mycobacterium attenuatum</name>
    <dbReference type="NCBI Taxonomy" id="2341086"/>
    <lineage>
        <taxon>Bacteria</taxon>
        <taxon>Bacillati</taxon>
        <taxon>Actinomycetota</taxon>
        <taxon>Actinomycetes</taxon>
        <taxon>Mycobacteriales</taxon>
        <taxon>Mycobacteriaceae</taxon>
        <taxon>Mycobacterium</taxon>
    </lineage>
</organism>
<sequence>MTTGHRTDGAAADLGYAGRTTALWASGDYAKTVTELLCPLGRALVRASAIRPGDRVLDVAAGTGNVAIPAALTGADVIASDLCPELLDRGRELAQTRGARLHWQVANAEALPFDTNKFDAVLSCVGMMFAPQHQCAADELVRVCKPGGIIGLINWTSDGFMSELMTTIKPYLDAPQPGSQPAARWGDAAYVRDLLGDRVSNFTAEQHTLRVVMFADGEAFRDYMKAHCPPPRAAYQRIANDPRRVDELDDKLAALAERYLAGTPSTMEWDYLLVTARKRQSPECVSPAMPSAVSHNSIRSDQFRDDKQCTRDDARRV</sequence>
<name>A0A498QEQ8_9MYCO</name>
<dbReference type="Gene3D" id="3.40.50.150">
    <property type="entry name" value="Vaccinia Virus protein VP39"/>
    <property type="match status" value="1"/>
</dbReference>
<dbReference type="OrthoDB" id="9795634at2"/>
<proteinExistence type="predicted"/>
<keyword evidence="3" id="KW-0830">Ubiquinone</keyword>
<reference evidence="3 4" key="1">
    <citation type="submission" date="2018-09" db="EMBL/GenBank/DDBJ databases">
        <authorList>
            <person name="Tagini F."/>
        </authorList>
    </citation>
    <scope>NUCLEOTIDE SEQUENCE [LARGE SCALE GENOMIC DNA]</scope>
    <source>
        <strain evidence="3 4">MK136</strain>
    </source>
</reference>
<dbReference type="Pfam" id="PF13649">
    <property type="entry name" value="Methyltransf_25"/>
    <property type="match status" value="1"/>
</dbReference>
<dbReference type="InterPro" id="IPR041698">
    <property type="entry name" value="Methyltransf_25"/>
</dbReference>
<evidence type="ECO:0000313" key="3">
    <source>
        <dbReference type="EMBL" id="VBA44076.1"/>
    </source>
</evidence>
<gene>
    <name evidence="3" type="primary">ubiE_2</name>
    <name evidence="3" type="ORF">LAUMK136_05433</name>
</gene>
<dbReference type="GO" id="GO:0032259">
    <property type="term" value="P:methylation"/>
    <property type="evidence" value="ECO:0007669"/>
    <property type="project" value="UniProtKB-KW"/>
</dbReference>
<evidence type="ECO:0000256" key="1">
    <source>
        <dbReference type="SAM" id="MobiDB-lite"/>
    </source>
</evidence>
<dbReference type="InterPro" id="IPR029063">
    <property type="entry name" value="SAM-dependent_MTases_sf"/>
</dbReference>
<keyword evidence="4" id="KW-1185">Reference proteome</keyword>